<dbReference type="Proteomes" id="UP001055811">
    <property type="component" value="Linkage Group LG01"/>
</dbReference>
<proteinExistence type="predicted"/>
<dbReference type="EMBL" id="CM042009">
    <property type="protein sequence ID" value="KAI3788660.1"/>
    <property type="molecule type" value="Genomic_DNA"/>
</dbReference>
<comment type="caution">
    <text evidence="1">The sequence shown here is derived from an EMBL/GenBank/DDBJ whole genome shotgun (WGS) entry which is preliminary data.</text>
</comment>
<sequence length="177" mass="19580">MEISSVGSVLFGYRGPVPLEVPVLAVDNIIFTTKPTKEDQPLLRLQGHRRQPLISGFPPVNQGASKQPTFMFSGKTMASQPPHRPLPSLIVEPPHQPLLCGDNQESILRACLWKAKGAHVSVTVSEGVVANVQQPYVPKRRWSLLEDAKAPYAFCSSWGEDVELVAHCSSRDIRDFR</sequence>
<evidence type="ECO:0000313" key="2">
    <source>
        <dbReference type="Proteomes" id="UP001055811"/>
    </source>
</evidence>
<reference evidence="2" key="1">
    <citation type="journal article" date="2022" name="Mol. Ecol. Resour.">
        <title>The genomes of chicory, endive, great burdock and yacon provide insights into Asteraceae palaeo-polyploidization history and plant inulin production.</title>
        <authorList>
            <person name="Fan W."/>
            <person name="Wang S."/>
            <person name="Wang H."/>
            <person name="Wang A."/>
            <person name="Jiang F."/>
            <person name="Liu H."/>
            <person name="Zhao H."/>
            <person name="Xu D."/>
            <person name="Zhang Y."/>
        </authorList>
    </citation>
    <scope>NUCLEOTIDE SEQUENCE [LARGE SCALE GENOMIC DNA]</scope>
    <source>
        <strain evidence="2">cv. Punajuju</strain>
    </source>
</reference>
<gene>
    <name evidence="1" type="ORF">L2E82_01433</name>
</gene>
<accession>A0ACB9H0F9</accession>
<evidence type="ECO:0000313" key="1">
    <source>
        <dbReference type="EMBL" id="KAI3788660.1"/>
    </source>
</evidence>
<organism evidence="1 2">
    <name type="scientific">Cichorium intybus</name>
    <name type="common">Chicory</name>
    <dbReference type="NCBI Taxonomy" id="13427"/>
    <lineage>
        <taxon>Eukaryota</taxon>
        <taxon>Viridiplantae</taxon>
        <taxon>Streptophyta</taxon>
        <taxon>Embryophyta</taxon>
        <taxon>Tracheophyta</taxon>
        <taxon>Spermatophyta</taxon>
        <taxon>Magnoliopsida</taxon>
        <taxon>eudicotyledons</taxon>
        <taxon>Gunneridae</taxon>
        <taxon>Pentapetalae</taxon>
        <taxon>asterids</taxon>
        <taxon>campanulids</taxon>
        <taxon>Asterales</taxon>
        <taxon>Asteraceae</taxon>
        <taxon>Cichorioideae</taxon>
        <taxon>Cichorieae</taxon>
        <taxon>Cichoriinae</taxon>
        <taxon>Cichorium</taxon>
    </lineage>
</organism>
<keyword evidence="2" id="KW-1185">Reference proteome</keyword>
<reference evidence="1 2" key="2">
    <citation type="journal article" date="2022" name="Mol. Ecol. Resour.">
        <title>The genomes of chicory, endive, great burdock and yacon provide insights into Asteraceae paleo-polyploidization history and plant inulin production.</title>
        <authorList>
            <person name="Fan W."/>
            <person name="Wang S."/>
            <person name="Wang H."/>
            <person name="Wang A."/>
            <person name="Jiang F."/>
            <person name="Liu H."/>
            <person name="Zhao H."/>
            <person name="Xu D."/>
            <person name="Zhang Y."/>
        </authorList>
    </citation>
    <scope>NUCLEOTIDE SEQUENCE [LARGE SCALE GENOMIC DNA]</scope>
    <source>
        <strain evidence="2">cv. Punajuju</strain>
        <tissue evidence="1">Leaves</tissue>
    </source>
</reference>
<protein>
    <submittedName>
        <fullName evidence="1">Uncharacterized protein</fullName>
    </submittedName>
</protein>
<name>A0ACB9H0F9_CICIN</name>